<dbReference type="GO" id="GO:0005509">
    <property type="term" value="F:calcium ion binding"/>
    <property type="evidence" value="ECO:0000318"/>
    <property type="project" value="GO_Central"/>
</dbReference>
<dbReference type="InterPro" id="IPR050230">
    <property type="entry name" value="CALM/Myosin/TropC-like"/>
</dbReference>
<evidence type="ECO:0000259" key="5">
    <source>
        <dbReference type="PROSITE" id="PS50222"/>
    </source>
</evidence>
<keyword evidence="1" id="KW-0479">Metal-binding</keyword>
<evidence type="ECO:0000256" key="4">
    <source>
        <dbReference type="ARBA" id="ARBA00054299"/>
    </source>
</evidence>
<dbReference type="GO" id="GO:0030234">
    <property type="term" value="F:enzyme regulator activity"/>
    <property type="evidence" value="ECO:0000318"/>
    <property type="project" value="GO_Central"/>
</dbReference>
<dbReference type="GO" id="GO:0000226">
    <property type="term" value="P:microtubule cytoskeleton organization"/>
    <property type="evidence" value="ECO:0000318"/>
    <property type="project" value="GO_Central"/>
</dbReference>
<keyword evidence="7" id="KW-1185">Reference proteome</keyword>
<keyword evidence="2" id="KW-0677">Repeat</keyword>
<dbReference type="GO" id="GO:0005737">
    <property type="term" value="C:cytoplasm"/>
    <property type="evidence" value="ECO:0000318"/>
    <property type="project" value="GO_Central"/>
</dbReference>
<dbReference type="FunFam" id="1.10.238.10:FF:000461">
    <property type="entry name" value="Calcium-binding protein SPEC 2D"/>
    <property type="match status" value="1"/>
</dbReference>
<dbReference type="InterPro" id="IPR018247">
    <property type="entry name" value="EF_Hand_1_Ca_BS"/>
</dbReference>
<dbReference type="OrthoDB" id="26525at2759"/>
<feature type="domain" description="EF-hand" evidence="5">
    <location>
        <begin position="80"/>
        <end position="115"/>
    </location>
</feature>
<sequence>MAAKIIFTEQQIAEFKKKFEALDKKSDGTFPTRHLKYAMESVGHVLTEDELDKSRADDGTMTFPEFLEIIAGKVRSNRRTAMSQYRTAFKALDKDGNNLLCADELRQAMLSIDRPMSEEEINAMIDKADFTNDGKVDLIEFIKMMMNFC</sequence>
<dbReference type="PROSITE" id="PS50222">
    <property type="entry name" value="EF_HAND_2"/>
    <property type="match status" value="3"/>
</dbReference>
<dbReference type="AlphaFoldDB" id="A0A7M7NUQ0"/>
<evidence type="ECO:0000256" key="1">
    <source>
        <dbReference type="ARBA" id="ARBA00022723"/>
    </source>
</evidence>
<dbReference type="InterPro" id="IPR011992">
    <property type="entry name" value="EF-hand-dom_pair"/>
</dbReference>
<dbReference type="PROSITE" id="PS00018">
    <property type="entry name" value="EF_HAND_1"/>
    <property type="match status" value="1"/>
</dbReference>
<dbReference type="EnsemblMetazoa" id="XM_030983756">
    <property type="protein sequence ID" value="XP_030839616"/>
    <property type="gene ID" value="LOC762878"/>
</dbReference>
<dbReference type="PANTHER" id="PTHR23048:SF0">
    <property type="entry name" value="CALMODULIN LIKE 3"/>
    <property type="match status" value="1"/>
</dbReference>
<dbReference type="Gene3D" id="1.10.238.10">
    <property type="entry name" value="EF-hand"/>
    <property type="match status" value="2"/>
</dbReference>
<dbReference type="InterPro" id="IPR002048">
    <property type="entry name" value="EF_hand_dom"/>
</dbReference>
<dbReference type="PANTHER" id="PTHR23048">
    <property type="entry name" value="MYOSIN LIGHT CHAIN 1, 3"/>
    <property type="match status" value="1"/>
</dbReference>
<proteinExistence type="predicted"/>
<dbReference type="FunFam" id="1.10.238.10:FF:000402">
    <property type="entry name" value="Calcium-binding protein SPEC 2D"/>
    <property type="match status" value="1"/>
</dbReference>
<dbReference type="SUPFAM" id="SSF47473">
    <property type="entry name" value="EF-hand"/>
    <property type="match status" value="1"/>
</dbReference>
<dbReference type="KEGG" id="spu:762878"/>
<comment type="function">
    <text evidence="4">Calcium-binding protein involved in larval development and metamorphosis. Likely to function as calcium buffers mediating the transport of calcium from the sea water to the blastocoel where calcium is required for skeleton formation.</text>
</comment>
<reference evidence="6" key="2">
    <citation type="submission" date="2021-01" db="UniProtKB">
        <authorList>
            <consortium name="EnsemblMetazoa"/>
        </authorList>
    </citation>
    <scope>IDENTIFICATION</scope>
</reference>
<name>A0A7M7NUQ0_STRPU</name>
<evidence type="ECO:0000313" key="7">
    <source>
        <dbReference type="Proteomes" id="UP000007110"/>
    </source>
</evidence>
<evidence type="ECO:0000313" key="6">
    <source>
        <dbReference type="EnsemblMetazoa" id="XP_030839616"/>
    </source>
</evidence>
<dbReference type="InParanoid" id="A0A7M7NUQ0"/>
<keyword evidence="3" id="KW-0106">Calcium</keyword>
<reference evidence="7" key="1">
    <citation type="submission" date="2015-02" db="EMBL/GenBank/DDBJ databases">
        <title>Genome sequencing for Strongylocentrotus purpuratus.</title>
        <authorList>
            <person name="Murali S."/>
            <person name="Liu Y."/>
            <person name="Vee V."/>
            <person name="English A."/>
            <person name="Wang M."/>
            <person name="Skinner E."/>
            <person name="Han Y."/>
            <person name="Muzny D.M."/>
            <person name="Worley K.C."/>
            <person name="Gibbs R.A."/>
        </authorList>
    </citation>
    <scope>NUCLEOTIDE SEQUENCE</scope>
</reference>
<feature type="domain" description="EF-hand" evidence="5">
    <location>
        <begin position="10"/>
        <end position="45"/>
    </location>
</feature>
<dbReference type="Proteomes" id="UP000007110">
    <property type="component" value="Unassembled WGS sequence"/>
</dbReference>
<accession>A0A7M7NUQ0</accession>
<evidence type="ECO:0000256" key="3">
    <source>
        <dbReference type="ARBA" id="ARBA00022837"/>
    </source>
</evidence>
<dbReference type="CDD" id="cd00051">
    <property type="entry name" value="EFh"/>
    <property type="match status" value="1"/>
</dbReference>
<dbReference type="SMART" id="SM00054">
    <property type="entry name" value="EFh"/>
    <property type="match status" value="3"/>
</dbReference>
<dbReference type="RefSeq" id="XP_030839616.1">
    <property type="nucleotide sequence ID" value="XM_030983756.1"/>
</dbReference>
<dbReference type="GeneID" id="762878"/>
<organism evidence="6 7">
    <name type="scientific">Strongylocentrotus purpuratus</name>
    <name type="common">Purple sea urchin</name>
    <dbReference type="NCBI Taxonomy" id="7668"/>
    <lineage>
        <taxon>Eukaryota</taxon>
        <taxon>Metazoa</taxon>
        <taxon>Echinodermata</taxon>
        <taxon>Eleutherozoa</taxon>
        <taxon>Echinozoa</taxon>
        <taxon>Echinoidea</taxon>
        <taxon>Euechinoidea</taxon>
        <taxon>Echinacea</taxon>
        <taxon>Camarodonta</taxon>
        <taxon>Echinidea</taxon>
        <taxon>Strongylocentrotidae</taxon>
        <taxon>Strongylocentrotus</taxon>
    </lineage>
</organism>
<protein>
    <recommendedName>
        <fullName evidence="5">EF-hand domain-containing protein</fullName>
    </recommendedName>
</protein>
<dbReference type="Pfam" id="PF13499">
    <property type="entry name" value="EF-hand_7"/>
    <property type="match status" value="1"/>
</dbReference>
<feature type="domain" description="EF-hand" evidence="5">
    <location>
        <begin position="116"/>
        <end position="149"/>
    </location>
</feature>
<evidence type="ECO:0000256" key="2">
    <source>
        <dbReference type="ARBA" id="ARBA00022737"/>
    </source>
</evidence>